<organism evidence="1 2">
    <name type="scientific">Fulvitalea axinellae</name>
    <dbReference type="NCBI Taxonomy" id="1182444"/>
    <lineage>
        <taxon>Bacteria</taxon>
        <taxon>Pseudomonadati</taxon>
        <taxon>Bacteroidota</taxon>
        <taxon>Cytophagia</taxon>
        <taxon>Cytophagales</taxon>
        <taxon>Persicobacteraceae</taxon>
        <taxon>Fulvitalea</taxon>
    </lineage>
</organism>
<dbReference type="KEGG" id="fax:FUAX_27480"/>
<dbReference type="EMBL" id="AP025314">
    <property type="protein sequence ID" value="BDD10316.1"/>
    <property type="molecule type" value="Genomic_DNA"/>
</dbReference>
<proteinExistence type="predicted"/>
<name>A0AAU9DB51_9BACT</name>
<evidence type="ECO:0000313" key="1">
    <source>
        <dbReference type="EMBL" id="BDD10316.1"/>
    </source>
</evidence>
<dbReference type="AlphaFoldDB" id="A0AAU9DB51"/>
<dbReference type="Proteomes" id="UP001348817">
    <property type="component" value="Chromosome"/>
</dbReference>
<gene>
    <name evidence="1" type="ORF">FUAX_27480</name>
</gene>
<dbReference type="RefSeq" id="WP_338391882.1">
    <property type="nucleotide sequence ID" value="NZ_AP025314.1"/>
</dbReference>
<protein>
    <submittedName>
        <fullName evidence="1">Uncharacterized protein</fullName>
    </submittedName>
</protein>
<sequence>MFKDEFGLYPIAVIEHHLLAQTDKVNLSTYDICKNLNELWGSLRKEEREEKQLIDVDFILKINGLVAESLNITPRKTFKDAQAWDNVIETETQEFSISEDKYHWRCWMFSELYWNQLETLKISTCWFFYNVFNLTYGLPEEWLVMGKIGDFLDSLSGSGPPLFDGQTFYPEEYCGK</sequence>
<keyword evidence="2" id="KW-1185">Reference proteome</keyword>
<reference evidence="1 2" key="1">
    <citation type="submission" date="2021-12" db="EMBL/GenBank/DDBJ databases">
        <title>Genome sequencing of bacteria with rrn-lacking chromosome and rrn-plasmid.</title>
        <authorList>
            <person name="Anda M."/>
            <person name="Iwasaki W."/>
        </authorList>
    </citation>
    <scope>NUCLEOTIDE SEQUENCE [LARGE SCALE GENOMIC DNA]</scope>
    <source>
        <strain evidence="1 2">DSM 100852</strain>
    </source>
</reference>
<accession>A0AAU9DB51</accession>
<evidence type="ECO:0000313" key="2">
    <source>
        <dbReference type="Proteomes" id="UP001348817"/>
    </source>
</evidence>